<gene>
    <name evidence="1" type="ORF">QAD02_001023</name>
</gene>
<accession>A0ACC2NF93</accession>
<proteinExistence type="predicted"/>
<protein>
    <submittedName>
        <fullName evidence="1">Uncharacterized protein</fullName>
    </submittedName>
</protein>
<feature type="non-terminal residue" evidence="1">
    <location>
        <position position="108"/>
    </location>
</feature>
<feature type="non-terminal residue" evidence="1">
    <location>
        <position position="1"/>
    </location>
</feature>
<comment type="caution">
    <text evidence="1">The sequence shown here is derived from an EMBL/GenBank/DDBJ whole genome shotgun (WGS) entry which is preliminary data.</text>
</comment>
<evidence type="ECO:0000313" key="1">
    <source>
        <dbReference type="EMBL" id="KAJ8669764.1"/>
    </source>
</evidence>
<name>A0ACC2NF93_9HYME</name>
<dbReference type="EMBL" id="CM056743">
    <property type="protein sequence ID" value="KAJ8669764.1"/>
    <property type="molecule type" value="Genomic_DNA"/>
</dbReference>
<reference evidence="1" key="1">
    <citation type="submission" date="2023-04" db="EMBL/GenBank/DDBJ databases">
        <title>A chromosome-level genome assembly of the parasitoid wasp Eretmocerus hayati.</title>
        <authorList>
            <person name="Zhong Y."/>
            <person name="Liu S."/>
            <person name="Liu Y."/>
        </authorList>
    </citation>
    <scope>NUCLEOTIDE SEQUENCE</scope>
    <source>
        <strain evidence="1">ZJU_SS_LIU_2023</strain>
    </source>
</reference>
<organism evidence="1 2">
    <name type="scientific">Eretmocerus hayati</name>
    <dbReference type="NCBI Taxonomy" id="131215"/>
    <lineage>
        <taxon>Eukaryota</taxon>
        <taxon>Metazoa</taxon>
        <taxon>Ecdysozoa</taxon>
        <taxon>Arthropoda</taxon>
        <taxon>Hexapoda</taxon>
        <taxon>Insecta</taxon>
        <taxon>Pterygota</taxon>
        <taxon>Neoptera</taxon>
        <taxon>Endopterygota</taxon>
        <taxon>Hymenoptera</taxon>
        <taxon>Apocrita</taxon>
        <taxon>Proctotrupomorpha</taxon>
        <taxon>Chalcidoidea</taxon>
        <taxon>Aphelinidae</taxon>
        <taxon>Aphelininae</taxon>
        <taxon>Eretmocerus</taxon>
    </lineage>
</organism>
<keyword evidence="2" id="KW-1185">Reference proteome</keyword>
<evidence type="ECO:0000313" key="2">
    <source>
        <dbReference type="Proteomes" id="UP001239111"/>
    </source>
</evidence>
<dbReference type="Proteomes" id="UP001239111">
    <property type="component" value="Chromosome 3"/>
</dbReference>
<sequence length="108" mass="12412">GRSSEYKCLRDGDDSMKKCVHKGEIINERECAKRCARFMKSIKYTGQLEVICRGYHECSCVYYPENSEIECDSLDNLEESHFRKVKRAKSQQIHIVEASSIGLACEIV</sequence>